<feature type="compositionally biased region" description="Polar residues" evidence="1">
    <location>
        <begin position="69"/>
        <end position="87"/>
    </location>
</feature>
<feature type="region of interest" description="Disordered" evidence="1">
    <location>
        <begin position="69"/>
        <end position="110"/>
    </location>
</feature>
<keyword evidence="3" id="KW-1185">Reference proteome</keyword>
<comment type="caution">
    <text evidence="2">The sequence shown here is derived from an EMBL/GenBank/DDBJ whole genome shotgun (WGS) entry which is preliminary data.</text>
</comment>
<gene>
    <name evidence="2" type="ORF">L596_009239</name>
</gene>
<evidence type="ECO:0000313" key="3">
    <source>
        <dbReference type="Proteomes" id="UP000298663"/>
    </source>
</evidence>
<reference evidence="2 3" key="1">
    <citation type="journal article" date="2015" name="Genome Biol.">
        <title>Comparative genomics of Steinernema reveals deeply conserved gene regulatory networks.</title>
        <authorList>
            <person name="Dillman A.R."/>
            <person name="Macchietto M."/>
            <person name="Porter C.F."/>
            <person name="Rogers A."/>
            <person name="Williams B."/>
            <person name="Antoshechkin I."/>
            <person name="Lee M.M."/>
            <person name="Goodwin Z."/>
            <person name="Lu X."/>
            <person name="Lewis E.E."/>
            <person name="Goodrich-Blair H."/>
            <person name="Stock S.P."/>
            <person name="Adams B.J."/>
            <person name="Sternberg P.W."/>
            <person name="Mortazavi A."/>
        </authorList>
    </citation>
    <scope>NUCLEOTIDE SEQUENCE [LARGE SCALE GENOMIC DNA]</scope>
    <source>
        <strain evidence="2 3">ALL</strain>
    </source>
</reference>
<protein>
    <submittedName>
        <fullName evidence="2">Uncharacterized protein</fullName>
    </submittedName>
</protein>
<accession>A0A4U5PF69</accession>
<name>A0A4U5PF69_STECR</name>
<dbReference type="AlphaFoldDB" id="A0A4U5PF69"/>
<dbReference type="EMBL" id="AZBU02000002">
    <property type="protein sequence ID" value="TKR95016.1"/>
    <property type="molecule type" value="Genomic_DNA"/>
</dbReference>
<evidence type="ECO:0000256" key="1">
    <source>
        <dbReference type="SAM" id="MobiDB-lite"/>
    </source>
</evidence>
<sequence>MSLAEMSLAEMSLAEMSLAEMSLAEMSLAEMSLAEMSLAEMSLAEMSHHRPLLPKALLLQSSSCARMSSTQHRQWTMKAQGNISAESTPAEASHPRVAARRSPSSPMRHKRVRICRVVEAQFR</sequence>
<proteinExistence type="predicted"/>
<organism evidence="2 3">
    <name type="scientific">Steinernema carpocapsae</name>
    <name type="common">Entomopathogenic nematode</name>
    <dbReference type="NCBI Taxonomy" id="34508"/>
    <lineage>
        <taxon>Eukaryota</taxon>
        <taxon>Metazoa</taxon>
        <taxon>Ecdysozoa</taxon>
        <taxon>Nematoda</taxon>
        <taxon>Chromadorea</taxon>
        <taxon>Rhabditida</taxon>
        <taxon>Tylenchina</taxon>
        <taxon>Panagrolaimomorpha</taxon>
        <taxon>Strongyloidoidea</taxon>
        <taxon>Steinernematidae</taxon>
        <taxon>Steinernema</taxon>
    </lineage>
</organism>
<reference evidence="2 3" key="2">
    <citation type="journal article" date="2019" name="G3 (Bethesda)">
        <title>Hybrid Assembly of the Genome of the Entomopathogenic Nematode Steinernema carpocapsae Identifies the X-Chromosome.</title>
        <authorList>
            <person name="Serra L."/>
            <person name="Macchietto M."/>
            <person name="Macias-Munoz A."/>
            <person name="McGill C.J."/>
            <person name="Rodriguez I.M."/>
            <person name="Rodriguez B."/>
            <person name="Murad R."/>
            <person name="Mortazavi A."/>
        </authorList>
    </citation>
    <scope>NUCLEOTIDE SEQUENCE [LARGE SCALE GENOMIC DNA]</scope>
    <source>
        <strain evidence="2 3">ALL</strain>
    </source>
</reference>
<evidence type="ECO:0000313" key="2">
    <source>
        <dbReference type="EMBL" id="TKR95016.1"/>
    </source>
</evidence>
<dbReference type="Proteomes" id="UP000298663">
    <property type="component" value="Unassembled WGS sequence"/>
</dbReference>